<evidence type="ECO:0000313" key="1">
    <source>
        <dbReference type="EMBL" id="ASO19530.1"/>
    </source>
</evidence>
<dbReference type="EMBL" id="CP022521">
    <property type="protein sequence ID" value="ASO19530.1"/>
    <property type="molecule type" value="Genomic_DNA"/>
</dbReference>
<proteinExistence type="predicted"/>
<organism evidence="1 2">
    <name type="scientific">Actinoalloteichus hoggarensis</name>
    <dbReference type="NCBI Taxonomy" id="1470176"/>
    <lineage>
        <taxon>Bacteria</taxon>
        <taxon>Bacillati</taxon>
        <taxon>Actinomycetota</taxon>
        <taxon>Actinomycetes</taxon>
        <taxon>Pseudonocardiales</taxon>
        <taxon>Pseudonocardiaceae</taxon>
        <taxon>Actinoalloteichus</taxon>
    </lineage>
</organism>
<gene>
    <name evidence="1" type="ORF">AHOG_09430</name>
</gene>
<accession>A0A221W1C1</accession>
<reference evidence="1 2" key="1">
    <citation type="submission" date="2017-07" db="EMBL/GenBank/DDBJ databases">
        <title>Complete genome sequence of Actinoalloteichus hoggarensis DSM 45943, type strain of Actinoalloteichus hoggarensis.</title>
        <authorList>
            <person name="Ruckert C."/>
            <person name="Nouioui I."/>
            <person name="Willmese J."/>
            <person name="van Wezel G."/>
            <person name="Klenk H.-P."/>
            <person name="Kalinowski J."/>
            <person name="Zotchev S.B."/>
        </authorList>
    </citation>
    <scope>NUCLEOTIDE SEQUENCE [LARGE SCALE GENOMIC DNA]</scope>
    <source>
        <strain evidence="1 2">DSM 45943</strain>
    </source>
</reference>
<protein>
    <submittedName>
        <fullName evidence="1">Uncharacterized protein</fullName>
    </submittedName>
</protein>
<sequence length="60" mass="6399">MILQTTMQVGAPDGLSALGFHRTRWPDAGANGVSILGTRRRARGVGVIERTDGHVNEVIS</sequence>
<dbReference type="AlphaFoldDB" id="A0A221W1C1"/>
<dbReference type="KEGG" id="ahg:AHOG_09430"/>
<name>A0A221W1C1_9PSEU</name>
<evidence type="ECO:0000313" key="2">
    <source>
        <dbReference type="Proteomes" id="UP000204221"/>
    </source>
</evidence>
<dbReference type="Proteomes" id="UP000204221">
    <property type="component" value="Chromosome"/>
</dbReference>
<keyword evidence="2" id="KW-1185">Reference proteome</keyword>